<protein>
    <submittedName>
        <fullName evidence="2">Uncharacterized protein</fullName>
    </submittedName>
</protein>
<evidence type="ECO:0000313" key="3">
    <source>
        <dbReference type="Proteomes" id="UP000007799"/>
    </source>
</evidence>
<organism evidence="3">
    <name type="scientific">Salpingoeca rosetta (strain ATCC 50818 / BSB-021)</name>
    <dbReference type="NCBI Taxonomy" id="946362"/>
    <lineage>
        <taxon>Eukaryota</taxon>
        <taxon>Choanoflagellata</taxon>
        <taxon>Craspedida</taxon>
        <taxon>Salpingoecidae</taxon>
        <taxon>Salpingoeca</taxon>
    </lineage>
</organism>
<keyword evidence="1" id="KW-0472">Membrane</keyword>
<dbReference type="EMBL" id="GL832984">
    <property type="protein sequence ID" value="EGD79184.1"/>
    <property type="molecule type" value="Genomic_DNA"/>
</dbReference>
<dbReference type="InParanoid" id="F2UNH9"/>
<dbReference type="KEGG" id="sre:PTSG_12952"/>
<sequence length="145" mass="16227">MCACACFAPPIEQRFYARCDVSARACTVSFLPLFSLLFFSPLLARLLLSALKQARRVSVVYVFSLHRGTRQARHSLNLLQCCCLVCVHCPFVWMCALRVTFPTHTSSNHVTSVESAFGGTRRKHSARVRSRLSRTHACLCLCLCG</sequence>
<dbReference type="Proteomes" id="UP000007799">
    <property type="component" value="Unassembled WGS sequence"/>
</dbReference>
<reference evidence="2" key="1">
    <citation type="submission" date="2009-08" db="EMBL/GenBank/DDBJ databases">
        <title>Annotation of Salpingoeca rosetta.</title>
        <authorList>
            <consortium name="The Broad Institute Genome Sequencing Platform"/>
            <person name="Russ C."/>
            <person name="Cuomo C."/>
            <person name="Burger G."/>
            <person name="Gray M.W."/>
            <person name="Holland P.W.H."/>
            <person name="King N."/>
            <person name="Lang F.B.F."/>
            <person name="Roger A.J."/>
            <person name="Ruiz-Trillo I."/>
            <person name="Young S.K."/>
            <person name="Zeng Q."/>
            <person name="Gargeya S."/>
            <person name="Alvarado L."/>
            <person name="Berlin A."/>
            <person name="Chapman S.B."/>
            <person name="Chen Z."/>
            <person name="Freedman E."/>
            <person name="Gellesch M."/>
            <person name="Goldberg J."/>
            <person name="Griggs A."/>
            <person name="Gujja S."/>
            <person name="Heilman E."/>
            <person name="Heiman D."/>
            <person name="Howarth C."/>
            <person name="Mehta T."/>
            <person name="Neiman D."/>
            <person name="Pearson M."/>
            <person name="Roberts A."/>
            <person name="Saif S."/>
            <person name="Shea T."/>
            <person name="Shenoy N."/>
            <person name="Sisk P."/>
            <person name="Stolte C."/>
            <person name="Sykes S."/>
            <person name="White J."/>
            <person name="Yandava C."/>
            <person name="Haas B."/>
            <person name="Nusbaum C."/>
            <person name="Birren B."/>
        </authorList>
    </citation>
    <scope>NUCLEOTIDE SEQUENCE [LARGE SCALE GENOMIC DNA]</scope>
    <source>
        <strain evidence="2">ATCC 50818</strain>
    </source>
</reference>
<dbReference type="GeneID" id="16069813"/>
<accession>F2UNH9</accession>
<name>F2UNH9_SALR5</name>
<keyword evidence="1" id="KW-1133">Transmembrane helix</keyword>
<dbReference type="AlphaFoldDB" id="F2UNH9"/>
<feature type="transmembrane region" description="Helical" evidence="1">
    <location>
        <begin position="30"/>
        <end position="48"/>
    </location>
</feature>
<keyword evidence="3" id="KW-1185">Reference proteome</keyword>
<evidence type="ECO:0000313" key="2">
    <source>
        <dbReference type="EMBL" id="EGD79184.1"/>
    </source>
</evidence>
<keyword evidence="1" id="KW-0812">Transmembrane</keyword>
<evidence type="ECO:0000256" key="1">
    <source>
        <dbReference type="SAM" id="Phobius"/>
    </source>
</evidence>
<dbReference type="RefSeq" id="XP_004989269.1">
    <property type="nucleotide sequence ID" value="XM_004989212.1"/>
</dbReference>
<gene>
    <name evidence="2" type="ORF">PTSG_12952</name>
</gene>
<proteinExistence type="predicted"/>